<dbReference type="RefSeq" id="WP_136907788.1">
    <property type="nucleotide sequence ID" value="NZ_SWJZ01000062.1"/>
</dbReference>
<accession>A0A4U1JQB9</accession>
<proteinExistence type="predicted"/>
<name>A0A4U1JQB9_RHOCA</name>
<protein>
    <submittedName>
        <fullName evidence="1">Uncharacterized protein</fullName>
    </submittedName>
</protein>
<evidence type="ECO:0000313" key="2">
    <source>
        <dbReference type="Proteomes" id="UP000310597"/>
    </source>
</evidence>
<dbReference type="AlphaFoldDB" id="A0A4U1JQB9"/>
<sequence>MDIVGQLMTDNGRYTFRSDTLNLRVTGDFPEWVMAAAAEMVGIVARREVDSKIDELQALVEFGEASEIEIDSIKYDAKERFEIIPQCVVTMGRTDYRWVAPEGRAKHCATFDGNPVTRVHDMSMTRNDSFLDNENGVDTSGH</sequence>
<organism evidence="1 2">
    <name type="scientific">Rhodobacter capsulatus</name>
    <name type="common">Rhodopseudomonas capsulata</name>
    <dbReference type="NCBI Taxonomy" id="1061"/>
    <lineage>
        <taxon>Bacteria</taxon>
        <taxon>Pseudomonadati</taxon>
        <taxon>Pseudomonadota</taxon>
        <taxon>Alphaproteobacteria</taxon>
        <taxon>Rhodobacterales</taxon>
        <taxon>Rhodobacter group</taxon>
        <taxon>Rhodobacter</taxon>
    </lineage>
</organism>
<evidence type="ECO:0000313" key="1">
    <source>
        <dbReference type="EMBL" id="TKD17486.1"/>
    </source>
</evidence>
<dbReference type="Proteomes" id="UP000310597">
    <property type="component" value="Unassembled WGS sequence"/>
</dbReference>
<reference evidence="1 2" key="1">
    <citation type="submission" date="2019-04" db="EMBL/GenBank/DDBJ databases">
        <title>Draft Whole-Genome sequence of the purple photosynthetic bacterium Rhodobacter capsulatus SP108 with an indigenous class A beta-lactamase.</title>
        <authorList>
            <person name="Robertson S."/>
            <person name="Meyer T.E."/>
            <person name="Kyndt J.A."/>
        </authorList>
    </citation>
    <scope>NUCLEOTIDE SEQUENCE [LARGE SCALE GENOMIC DNA]</scope>
    <source>
        <strain evidence="1 2">SP108</strain>
    </source>
</reference>
<dbReference type="OrthoDB" id="7869005at2"/>
<dbReference type="EMBL" id="SWJZ01000062">
    <property type="protein sequence ID" value="TKD17486.1"/>
    <property type="molecule type" value="Genomic_DNA"/>
</dbReference>
<comment type="caution">
    <text evidence="1">The sequence shown here is derived from an EMBL/GenBank/DDBJ whole genome shotgun (WGS) entry which is preliminary data.</text>
</comment>
<gene>
    <name evidence="1" type="ORF">FBT96_14265</name>
</gene>